<evidence type="ECO:0000313" key="2">
    <source>
        <dbReference type="EMBL" id="UMM30427.1"/>
    </source>
</evidence>
<gene>
    <name evidence="2" type="ORF">L5515_012315</name>
</gene>
<feature type="region of interest" description="Disordered" evidence="1">
    <location>
        <begin position="394"/>
        <end position="427"/>
    </location>
</feature>
<feature type="compositionally biased region" description="Low complexity" evidence="1">
    <location>
        <begin position="397"/>
        <end position="412"/>
    </location>
</feature>
<dbReference type="Proteomes" id="UP000829354">
    <property type="component" value="Chromosome IV"/>
</dbReference>
<organism evidence="2 3">
    <name type="scientific">Caenorhabditis briggsae</name>
    <dbReference type="NCBI Taxonomy" id="6238"/>
    <lineage>
        <taxon>Eukaryota</taxon>
        <taxon>Metazoa</taxon>
        <taxon>Ecdysozoa</taxon>
        <taxon>Nematoda</taxon>
        <taxon>Chromadorea</taxon>
        <taxon>Rhabditida</taxon>
        <taxon>Rhabditina</taxon>
        <taxon>Rhabditomorpha</taxon>
        <taxon>Rhabditoidea</taxon>
        <taxon>Rhabditidae</taxon>
        <taxon>Peloderinae</taxon>
        <taxon>Caenorhabditis</taxon>
    </lineage>
</organism>
<dbReference type="AlphaFoldDB" id="A0AAE9EVL8"/>
<protein>
    <submittedName>
        <fullName evidence="2">Uncharacterized protein</fullName>
    </submittedName>
</protein>
<dbReference type="EMBL" id="CP092623">
    <property type="protein sequence ID" value="UMM30427.1"/>
    <property type="molecule type" value="Genomic_DNA"/>
</dbReference>
<feature type="region of interest" description="Disordered" evidence="1">
    <location>
        <begin position="300"/>
        <end position="329"/>
    </location>
</feature>
<evidence type="ECO:0000256" key="1">
    <source>
        <dbReference type="SAM" id="MobiDB-lite"/>
    </source>
</evidence>
<evidence type="ECO:0000313" key="3">
    <source>
        <dbReference type="Proteomes" id="UP000829354"/>
    </source>
</evidence>
<feature type="compositionally biased region" description="Basic and acidic residues" evidence="1">
    <location>
        <begin position="155"/>
        <end position="174"/>
    </location>
</feature>
<name>A0AAE9EVL8_CAEBR</name>
<feature type="region of interest" description="Disordered" evidence="1">
    <location>
        <begin position="128"/>
        <end position="174"/>
    </location>
</feature>
<reference evidence="2 3" key="1">
    <citation type="submission" date="2022-04" db="EMBL/GenBank/DDBJ databases">
        <title>Chromosome-level reference genomes for two strains of Caenorhabditis briggsae: an improved platform for comparative genomics.</title>
        <authorList>
            <person name="Stevens L."/>
            <person name="Andersen E."/>
        </authorList>
    </citation>
    <scope>NUCLEOTIDE SEQUENCE [LARGE SCALE GENOMIC DNA]</scope>
    <source>
        <strain evidence="2">VX34</strain>
        <tissue evidence="2">Whole-organism</tissue>
    </source>
</reference>
<keyword evidence="3" id="KW-1185">Reference proteome</keyword>
<accession>A0AAE9EVL8</accession>
<feature type="region of interest" description="Disordered" evidence="1">
    <location>
        <begin position="444"/>
        <end position="479"/>
    </location>
</feature>
<proteinExistence type="predicted"/>
<sequence>MSPVEASQLNDIVFPEGGTQNADELFLTGLEIRNSTHHCRPDSTLIHRITMDSPAVQRKTPNGMSKLRRLGQWISSFFTEMPSQEEPDTLTSHMFDQLQGGAGDPVSRATLNHLADEMKNQGMWPSFNVPYTGPDGNDNPYENPPDDEPPIVTADDGREAGSPSNHEDVDLHDNYDIDPNLEYVIYTSENLLDPDVMDQGGEEQEMMSMINDEFQTSSGMLPYDAVNMLPENEPAPINNDETTVETMEFENDPPETFFPNNETTMEHEVLITENGYHLSSSTSSSSNVCHGIVVPSFPGVIETEDGEQGSSAPAQPPRTRDFNSQQDPTVADLSQQVENSLHVPDDLELDSYYKIFSGPLPIPKYRTVGPSSSDHCCDFQHQSWSSTAEAIPSITDSGYQSSPSTSSPSNVSFTEVMETEHGEPTSSQCMFGISEPWSSYYGIGFPHQPPPSLTDAIPSDSAKRKRSSPNSSDQFHHPAKKCKLDGRQLPCSDQQACFSSPVNVCISDSMQKPVIQDLRHENSDLNATVARKTGRISKKQQTVCSPPVQQSYAQEHPLDFLSLKSFQKYDEKKEKYLKCMGKGDTTEAKRVRQRTNVEDEGVRKEMDRNCDYSKKCAKKKKDAINNGILEFIEKVQEMEEVISIERVAISSLELYNFLGGTVDNSDCKAYETKKLLSTGFDSQAEQKVQETWKLFGQAKTKFQLKAQEYTAASENAEGLSQDEKKKAIASPGSARSRAKSEMKFAELNYDIVCLDLIISKKAQFLIVAHEFARRSVNKIAPRASSNTEEIMKWVDRNGKTKEWDELKSFVEANPELRRSNLYN</sequence>